<dbReference type="InterPro" id="IPR019692">
    <property type="entry name" value="CFP-6_PH"/>
</dbReference>
<reference evidence="5" key="1">
    <citation type="journal article" date="2019" name="Int. J. Syst. Evol. Microbiol.">
        <title>The Global Catalogue of Microorganisms (GCM) 10K type strain sequencing project: providing services to taxonomists for standard genome sequencing and annotation.</title>
        <authorList>
            <consortium name="The Broad Institute Genomics Platform"/>
            <consortium name="The Broad Institute Genome Sequencing Center for Infectious Disease"/>
            <person name="Wu L."/>
            <person name="Ma J."/>
        </authorList>
    </citation>
    <scope>NUCLEOTIDE SEQUENCE [LARGE SCALE GENOMIC DNA]</scope>
    <source>
        <strain evidence="5">CCUG 43114</strain>
    </source>
</reference>
<evidence type="ECO:0000313" key="5">
    <source>
        <dbReference type="Proteomes" id="UP001596122"/>
    </source>
</evidence>
<evidence type="ECO:0000259" key="3">
    <source>
        <dbReference type="Pfam" id="PF10756"/>
    </source>
</evidence>
<evidence type="ECO:0000313" key="4">
    <source>
        <dbReference type="EMBL" id="MFC5380210.1"/>
    </source>
</evidence>
<organism evidence="4 5">
    <name type="scientific">Aquipuribacter nitratireducens</name>
    <dbReference type="NCBI Taxonomy" id="650104"/>
    <lineage>
        <taxon>Bacteria</taxon>
        <taxon>Bacillati</taxon>
        <taxon>Actinomycetota</taxon>
        <taxon>Actinomycetes</taxon>
        <taxon>Micrococcales</taxon>
        <taxon>Intrasporangiaceae</taxon>
        <taxon>Aquipuribacter</taxon>
    </lineage>
</organism>
<feature type="compositionally biased region" description="Low complexity" evidence="1">
    <location>
        <begin position="10"/>
        <end position="20"/>
    </location>
</feature>
<evidence type="ECO:0000256" key="2">
    <source>
        <dbReference type="SAM" id="Phobius"/>
    </source>
</evidence>
<accession>A0ABW0GK20</accession>
<comment type="caution">
    <text evidence="4">The sequence shown here is derived from an EMBL/GenBank/DDBJ whole genome shotgun (WGS) entry which is preliminary data.</text>
</comment>
<gene>
    <name evidence="4" type="ORF">ACFPJ6_05360</name>
</gene>
<dbReference type="RefSeq" id="WP_340267129.1">
    <property type="nucleotide sequence ID" value="NZ_JBBEOG010000001.1"/>
</dbReference>
<keyword evidence="2" id="KW-0472">Membrane</keyword>
<proteinExistence type="predicted"/>
<protein>
    <submittedName>
        <fullName evidence="4">PH domain-containing protein</fullName>
    </submittedName>
</protein>
<keyword evidence="2" id="KW-1133">Transmembrane helix</keyword>
<dbReference type="EMBL" id="JBHSLD010000006">
    <property type="protein sequence ID" value="MFC5380210.1"/>
    <property type="molecule type" value="Genomic_DNA"/>
</dbReference>
<feature type="transmembrane region" description="Helical" evidence="2">
    <location>
        <begin position="57"/>
        <end position="76"/>
    </location>
</feature>
<name>A0ABW0GK20_9MICO</name>
<evidence type="ECO:0000256" key="1">
    <source>
        <dbReference type="SAM" id="MobiDB-lite"/>
    </source>
</evidence>
<feature type="region of interest" description="Disordered" evidence="1">
    <location>
        <begin position="1"/>
        <end position="20"/>
    </location>
</feature>
<sequence length="218" mass="22934">MPPEEPSRPAGPAGPVDPADAPAEFRPGAVRVLAVAWWVLAGVLVVDLVANGTLTSVLLGGGVLALASAVVHALFWRPAVRVDRGGVELVNVWRTVRLPWSTLEDLDTRWALTLTAAGRRWSSWAAPASGRRIRPVRRSETPWAERDAEGIAGSRAPGSSAGEAAVLVGTRWERWRQAPGPVRAEGTGEPVVRWEPAALLPLAAAGLVLLAGVLTALG</sequence>
<feature type="domain" description="Low molecular weight protein antigen 6 PH" evidence="3">
    <location>
        <begin position="77"/>
        <end position="114"/>
    </location>
</feature>
<dbReference type="Proteomes" id="UP001596122">
    <property type="component" value="Unassembled WGS sequence"/>
</dbReference>
<keyword evidence="2" id="KW-0812">Transmembrane</keyword>
<dbReference type="Pfam" id="PF10756">
    <property type="entry name" value="bPH_6"/>
    <property type="match status" value="1"/>
</dbReference>
<keyword evidence="5" id="KW-1185">Reference proteome</keyword>
<feature type="transmembrane region" description="Helical" evidence="2">
    <location>
        <begin position="28"/>
        <end position="50"/>
    </location>
</feature>